<gene>
    <name evidence="4" type="ORF">QO016_003145</name>
</gene>
<evidence type="ECO:0000313" key="5">
    <source>
        <dbReference type="Proteomes" id="UP001236369"/>
    </source>
</evidence>
<comment type="caution">
    <text evidence="4">The sequence shown here is derived from an EMBL/GenBank/DDBJ whole genome shotgun (WGS) entry which is preliminary data.</text>
</comment>
<dbReference type="Pfam" id="PF00990">
    <property type="entry name" value="GGDEF"/>
    <property type="match status" value="1"/>
</dbReference>
<dbReference type="InterPro" id="IPR001633">
    <property type="entry name" value="EAL_dom"/>
</dbReference>
<reference evidence="4 5" key="1">
    <citation type="submission" date="2023-07" db="EMBL/GenBank/DDBJ databases">
        <title>Genomic Encyclopedia of Type Strains, Phase IV (KMG-IV): sequencing the most valuable type-strain genomes for metagenomic binning, comparative biology and taxonomic classification.</title>
        <authorList>
            <person name="Goeker M."/>
        </authorList>
    </citation>
    <scope>NUCLEOTIDE SEQUENCE [LARGE SCALE GENOMIC DNA]</scope>
    <source>
        <strain evidence="4 5">DSM 19562</strain>
    </source>
</reference>
<dbReference type="SUPFAM" id="SSF55073">
    <property type="entry name" value="Nucleotide cyclase"/>
    <property type="match status" value="1"/>
</dbReference>
<dbReference type="PROSITE" id="PS50887">
    <property type="entry name" value="GGDEF"/>
    <property type="match status" value="1"/>
</dbReference>
<dbReference type="CDD" id="cd01949">
    <property type="entry name" value="GGDEF"/>
    <property type="match status" value="1"/>
</dbReference>
<dbReference type="PANTHER" id="PTHR44757">
    <property type="entry name" value="DIGUANYLATE CYCLASE DGCP"/>
    <property type="match status" value="1"/>
</dbReference>
<dbReference type="Proteomes" id="UP001236369">
    <property type="component" value="Unassembled WGS sequence"/>
</dbReference>
<feature type="domain" description="GGDEF" evidence="3">
    <location>
        <begin position="138"/>
        <end position="271"/>
    </location>
</feature>
<dbReference type="PROSITE" id="PS50883">
    <property type="entry name" value="EAL"/>
    <property type="match status" value="1"/>
</dbReference>
<keyword evidence="5" id="KW-1185">Reference proteome</keyword>
<dbReference type="RefSeq" id="WP_238247661.1">
    <property type="nucleotide sequence ID" value="NZ_BPQX01000012.1"/>
</dbReference>
<protein>
    <submittedName>
        <fullName evidence="4">Diguanylate cyclase (GGDEF)-like protein</fullName>
    </submittedName>
</protein>
<evidence type="ECO:0000259" key="3">
    <source>
        <dbReference type="PROSITE" id="PS50887"/>
    </source>
</evidence>
<dbReference type="InterPro" id="IPR052155">
    <property type="entry name" value="Biofilm_reg_signaling"/>
</dbReference>
<evidence type="ECO:0000256" key="1">
    <source>
        <dbReference type="SAM" id="MobiDB-lite"/>
    </source>
</evidence>
<dbReference type="InterPro" id="IPR043128">
    <property type="entry name" value="Rev_trsase/Diguanyl_cyclase"/>
</dbReference>
<sequence length="557" mass="61127">MSAPAHTSHRRHLLEAAIQALPLGIVVHDAQGHCILANAAARDLVPEAAQDLPSEATPPHGASVVTEVADRVVEAQARGLSVDSEDFTLTTLLDVTQHHAIQRDLIGRAYIDALTGLPNRMMFEQSIEELIGEAHLTDRFALAFIDLDNFKHINDYYSHAAGDTLLRKVADRIRGALRASDMLARLGGDEFVLLLNPVDDCTAAFAAICEISDRLKQPFFIDGHEIFASASIGLSLYPDHGTSYETLRRQADSAMYRVKGSVKGGVSIFEETMSQAATARMAVEQRLRLAIRDRCFCCAFQPKVDMRSHAVKGVEVLLRWRDELGVIQAPGDFVGLAIELGLINEITLQVLSETVRAIPDLDAMFGPDVTVSLNIAAKQACDVPFMTGFCEALGRTGLASRFILELTEEAFFTKGRFQREVLPRIREIGARVSIDDFGVGYSSLAALAEITADELKIDRSFITDIHRRPRSQIVLKAIESLGLALGMSVVAEGVETSDEVAYLLAATQIRCAQGYYYAKPMLIEQIRMEEDRPHGDRGAAKQRRAATSRPPLLLRHG</sequence>
<proteinExistence type="predicted"/>
<dbReference type="InterPro" id="IPR035919">
    <property type="entry name" value="EAL_sf"/>
</dbReference>
<dbReference type="Gene3D" id="3.30.70.270">
    <property type="match status" value="1"/>
</dbReference>
<dbReference type="SMART" id="SM00267">
    <property type="entry name" value="GGDEF"/>
    <property type="match status" value="1"/>
</dbReference>
<feature type="region of interest" description="Disordered" evidence="1">
    <location>
        <begin position="532"/>
        <end position="557"/>
    </location>
</feature>
<dbReference type="NCBIfam" id="TIGR00254">
    <property type="entry name" value="GGDEF"/>
    <property type="match status" value="1"/>
</dbReference>
<dbReference type="SMART" id="SM00052">
    <property type="entry name" value="EAL"/>
    <property type="match status" value="1"/>
</dbReference>
<dbReference type="Pfam" id="PF00563">
    <property type="entry name" value="EAL"/>
    <property type="match status" value="1"/>
</dbReference>
<dbReference type="InterPro" id="IPR029787">
    <property type="entry name" value="Nucleotide_cyclase"/>
</dbReference>
<dbReference type="Gene3D" id="3.20.20.450">
    <property type="entry name" value="EAL domain"/>
    <property type="match status" value="1"/>
</dbReference>
<evidence type="ECO:0000313" key="4">
    <source>
        <dbReference type="EMBL" id="MDQ0443640.1"/>
    </source>
</evidence>
<organism evidence="4 5">
    <name type="scientific">Methylobacterium persicinum</name>
    <dbReference type="NCBI Taxonomy" id="374426"/>
    <lineage>
        <taxon>Bacteria</taxon>
        <taxon>Pseudomonadati</taxon>
        <taxon>Pseudomonadota</taxon>
        <taxon>Alphaproteobacteria</taxon>
        <taxon>Hyphomicrobiales</taxon>
        <taxon>Methylobacteriaceae</taxon>
        <taxon>Methylobacterium</taxon>
    </lineage>
</organism>
<feature type="domain" description="EAL" evidence="2">
    <location>
        <begin position="280"/>
        <end position="534"/>
    </location>
</feature>
<dbReference type="EMBL" id="JAUSVV010000007">
    <property type="protein sequence ID" value="MDQ0443640.1"/>
    <property type="molecule type" value="Genomic_DNA"/>
</dbReference>
<dbReference type="PANTHER" id="PTHR44757:SF2">
    <property type="entry name" value="BIOFILM ARCHITECTURE MAINTENANCE PROTEIN MBAA"/>
    <property type="match status" value="1"/>
</dbReference>
<dbReference type="InterPro" id="IPR000160">
    <property type="entry name" value="GGDEF_dom"/>
</dbReference>
<name>A0ABU0HMU5_9HYPH</name>
<dbReference type="CDD" id="cd01948">
    <property type="entry name" value="EAL"/>
    <property type="match status" value="1"/>
</dbReference>
<dbReference type="SUPFAM" id="SSF141868">
    <property type="entry name" value="EAL domain-like"/>
    <property type="match status" value="1"/>
</dbReference>
<accession>A0ABU0HMU5</accession>
<evidence type="ECO:0000259" key="2">
    <source>
        <dbReference type="PROSITE" id="PS50883"/>
    </source>
</evidence>